<dbReference type="GO" id="GO:0016491">
    <property type="term" value="F:oxidoreductase activity"/>
    <property type="evidence" value="ECO:0007669"/>
    <property type="project" value="UniProtKB-KW"/>
</dbReference>
<dbReference type="EMBL" id="JALJOR010000003">
    <property type="protein sequence ID" value="KAK9820592.1"/>
    <property type="molecule type" value="Genomic_DNA"/>
</dbReference>
<dbReference type="InterPro" id="IPR036291">
    <property type="entry name" value="NAD(P)-bd_dom_sf"/>
</dbReference>
<evidence type="ECO:0000256" key="1">
    <source>
        <dbReference type="ARBA" id="ARBA00006484"/>
    </source>
</evidence>
<evidence type="ECO:0000313" key="3">
    <source>
        <dbReference type="EMBL" id="KAK9820592.1"/>
    </source>
</evidence>
<name>A0AAW1QGZ7_9CHLO</name>
<proteinExistence type="inferred from homology"/>
<dbReference type="Gene3D" id="3.40.50.720">
    <property type="entry name" value="NAD(P)-binding Rossmann-like Domain"/>
    <property type="match status" value="1"/>
</dbReference>
<sequence>MAALAAQIKAKWGGLDHVIASSGGWWQKGGLLDISQADFLEELTAKLGAHFNVAHAFIPLLKPSSQSTYSMITGLAGERVIMKDASLITVSNAAQFGMALQYFAETADSPVRVNEIRIAVLVKKHAELVGQAAESELSGWKTNSNRVMAKVLADSILSGKKGEVVRVTQDTLDAAS</sequence>
<comment type="similarity">
    <text evidence="1">Belongs to the short-chain dehydrogenases/reductases (SDR) family.</text>
</comment>
<organism evidence="3 4">
    <name type="scientific">[Myrmecia] bisecta</name>
    <dbReference type="NCBI Taxonomy" id="41462"/>
    <lineage>
        <taxon>Eukaryota</taxon>
        <taxon>Viridiplantae</taxon>
        <taxon>Chlorophyta</taxon>
        <taxon>core chlorophytes</taxon>
        <taxon>Trebouxiophyceae</taxon>
        <taxon>Trebouxiales</taxon>
        <taxon>Trebouxiaceae</taxon>
        <taxon>Myrmecia</taxon>
    </lineage>
</organism>
<protein>
    <submittedName>
        <fullName evidence="3">Uncharacterized protein</fullName>
    </submittedName>
</protein>
<evidence type="ECO:0000313" key="4">
    <source>
        <dbReference type="Proteomes" id="UP001489004"/>
    </source>
</evidence>
<dbReference type="AlphaFoldDB" id="A0AAW1QGZ7"/>
<keyword evidence="2" id="KW-0560">Oxidoreductase</keyword>
<dbReference type="Proteomes" id="UP001489004">
    <property type="component" value="Unassembled WGS sequence"/>
</dbReference>
<accession>A0AAW1QGZ7</accession>
<evidence type="ECO:0000256" key="2">
    <source>
        <dbReference type="ARBA" id="ARBA00023002"/>
    </source>
</evidence>
<dbReference type="PANTHER" id="PTHR43669">
    <property type="entry name" value="5-KETO-D-GLUCONATE 5-REDUCTASE"/>
    <property type="match status" value="1"/>
</dbReference>
<dbReference type="Pfam" id="PF13561">
    <property type="entry name" value="adh_short_C2"/>
    <property type="match status" value="1"/>
</dbReference>
<gene>
    <name evidence="3" type="ORF">WJX72_012039</name>
</gene>
<dbReference type="PANTHER" id="PTHR43669:SF3">
    <property type="entry name" value="ALCOHOL DEHYDROGENASE, PUTATIVE (AFU_ORTHOLOGUE AFUA_3G03445)-RELATED"/>
    <property type="match status" value="1"/>
</dbReference>
<comment type="caution">
    <text evidence="3">The sequence shown here is derived from an EMBL/GenBank/DDBJ whole genome shotgun (WGS) entry which is preliminary data.</text>
</comment>
<reference evidence="3 4" key="1">
    <citation type="journal article" date="2024" name="Nat. Commun.">
        <title>Phylogenomics reveals the evolutionary origins of lichenization in chlorophyte algae.</title>
        <authorList>
            <person name="Puginier C."/>
            <person name="Libourel C."/>
            <person name="Otte J."/>
            <person name="Skaloud P."/>
            <person name="Haon M."/>
            <person name="Grisel S."/>
            <person name="Petersen M."/>
            <person name="Berrin J.G."/>
            <person name="Delaux P.M."/>
            <person name="Dal Grande F."/>
            <person name="Keller J."/>
        </authorList>
    </citation>
    <scope>NUCLEOTIDE SEQUENCE [LARGE SCALE GENOMIC DNA]</scope>
    <source>
        <strain evidence="3 4">SAG 2043</strain>
    </source>
</reference>
<keyword evidence="4" id="KW-1185">Reference proteome</keyword>
<dbReference type="InterPro" id="IPR002347">
    <property type="entry name" value="SDR_fam"/>
</dbReference>
<dbReference type="SUPFAM" id="SSF51735">
    <property type="entry name" value="NAD(P)-binding Rossmann-fold domains"/>
    <property type="match status" value="1"/>
</dbReference>